<dbReference type="InterPro" id="IPR036638">
    <property type="entry name" value="HLH_DNA-bd_sf"/>
</dbReference>
<gene>
    <name evidence="8" type="primary">LOC113726149</name>
</gene>
<dbReference type="Proteomes" id="UP001652660">
    <property type="component" value="Chromosome 2c"/>
</dbReference>
<protein>
    <submittedName>
        <fullName evidence="8">Transcription factor bHLH30-like</fullName>
    </submittedName>
</protein>
<keyword evidence="3" id="KW-0238">DNA-binding</keyword>
<dbReference type="GO" id="GO:0005634">
    <property type="term" value="C:nucleus"/>
    <property type="evidence" value="ECO:0007669"/>
    <property type="project" value="UniProtKB-SubCell"/>
</dbReference>
<comment type="subcellular location">
    <subcellularLocation>
        <location evidence="1">Nucleus</location>
    </subcellularLocation>
</comment>
<dbReference type="GO" id="GO:0003677">
    <property type="term" value="F:DNA binding"/>
    <property type="evidence" value="ECO:0007669"/>
    <property type="project" value="UniProtKB-KW"/>
</dbReference>
<keyword evidence="4" id="KW-0804">Transcription</keyword>
<feature type="domain" description="BHLH" evidence="6">
    <location>
        <begin position="76"/>
        <end position="125"/>
    </location>
</feature>
<evidence type="ECO:0000313" key="7">
    <source>
        <dbReference type="Proteomes" id="UP001652660"/>
    </source>
</evidence>
<dbReference type="SMART" id="SM00353">
    <property type="entry name" value="HLH"/>
    <property type="match status" value="1"/>
</dbReference>
<dbReference type="SUPFAM" id="SSF47459">
    <property type="entry name" value="HLH, helix-loop-helix DNA-binding domain"/>
    <property type="match status" value="1"/>
</dbReference>
<dbReference type="GO" id="GO:0046983">
    <property type="term" value="F:protein dimerization activity"/>
    <property type="evidence" value="ECO:0007669"/>
    <property type="project" value="InterPro"/>
</dbReference>
<dbReference type="CDD" id="cd04873">
    <property type="entry name" value="ACT_UUR-ACR-like"/>
    <property type="match status" value="1"/>
</dbReference>
<proteinExistence type="predicted"/>
<name>A0A6P6VSM6_COFAR</name>
<dbReference type="InterPro" id="IPR045847">
    <property type="entry name" value="AIG1-like"/>
</dbReference>
<organism evidence="7 8">
    <name type="scientific">Coffea arabica</name>
    <name type="common">Arabian coffee</name>
    <dbReference type="NCBI Taxonomy" id="13443"/>
    <lineage>
        <taxon>Eukaryota</taxon>
        <taxon>Viridiplantae</taxon>
        <taxon>Streptophyta</taxon>
        <taxon>Embryophyta</taxon>
        <taxon>Tracheophyta</taxon>
        <taxon>Spermatophyta</taxon>
        <taxon>Magnoliopsida</taxon>
        <taxon>eudicotyledons</taxon>
        <taxon>Gunneridae</taxon>
        <taxon>Pentapetalae</taxon>
        <taxon>asterids</taxon>
        <taxon>lamiids</taxon>
        <taxon>Gentianales</taxon>
        <taxon>Rubiaceae</taxon>
        <taxon>Ixoroideae</taxon>
        <taxon>Gardenieae complex</taxon>
        <taxon>Bertiereae - Coffeeae clade</taxon>
        <taxon>Coffeeae</taxon>
        <taxon>Coffea</taxon>
    </lineage>
</organism>
<evidence type="ECO:0000259" key="6">
    <source>
        <dbReference type="PROSITE" id="PS50888"/>
    </source>
</evidence>
<keyword evidence="5" id="KW-0539">Nucleus</keyword>
<evidence type="ECO:0000256" key="1">
    <source>
        <dbReference type="ARBA" id="ARBA00004123"/>
    </source>
</evidence>
<evidence type="ECO:0000256" key="2">
    <source>
        <dbReference type="ARBA" id="ARBA00023015"/>
    </source>
</evidence>
<keyword evidence="7" id="KW-1185">Reference proteome</keyword>
<evidence type="ECO:0000313" key="8">
    <source>
        <dbReference type="RefSeq" id="XP_027105500.1"/>
    </source>
</evidence>
<dbReference type="RefSeq" id="XP_027105500.1">
    <property type="nucleotide sequence ID" value="XM_027249699.2"/>
</dbReference>
<reference evidence="8" key="2">
    <citation type="submission" date="2025-08" db="UniProtKB">
        <authorList>
            <consortium name="RefSeq"/>
        </authorList>
    </citation>
    <scope>IDENTIFICATION</scope>
    <source>
        <tissue evidence="8">Leaves</tissue>
    </source>
</reference>
<dbReference type="Gene3D" id="4.10.280.10">
    <property type="entry name" value="Helix-loop-helix DNA-binding domain"/>
    <property type="match status" value="1"/>
</dbReference>
<dbReference type="PANTHER" id="PTHR45844:SF9">
    <property type="entry name" value="OS09G0463900 PROTEIN"/>
    <property type="match status" value="1"/>
</dbReference>
<evidence type="ECO:0000256" key="5">
    <source>
        <dbReference type="ARBA" id="ARBA00023242"/>
    </source>
</evidence>
<evidence type="ECO:0000256" key="4">
    <source>
        <dbReference type="ARBA" id="ARBA00023163"/>
    </source>
</evidence>
<evidence type="ECO:0000256" key="3">
    <source>
        <dbReference type="ARBA" id="ARBA00023125"/>
    </source>
</evidence>
<dbReference type="Pfam" id="PF00010">
    <property type="entry name" value="HLH"/>
    <property type="match status" value="1"/>
</dbReference>
<dbReference type="PROSITE" id="PS50888">
    <property type="entry name" value="BHLH"/>
    <property type="match status" value="1"/>
</dbReference>
<dbReference type="PANTHER" id="PTHR45844">
    <property type="entry name" value="TRANSCRIPTION FACTOR BHLH30"/>
    <property type="match status" value="1"/>
</dbReference>
<accession>A0A6P6VSM6</accession>
<sequence length="267" mass="29137">MSLYSEAPVKRSTIGEDCGRQFDQFPGDIGGIGGNLGSKSMSGSQSLVLDGERGELVKSCGRVGKKGEASEAKTIAALKSHSEAERRRRERINAHLATLRGLVPPNEKMDKATLLAEVISQVKQLQKTTTQISESFCIPLDSDEVRVEQLDEISVEGTFNFKASLCCDYRPGLLSDLKKAIGSLPLTLMRSEISTLGGRLMNVLFFTSSRRGDIGSAEDRKQLVNSVHQALSSILDKFAESTDCLPQTMYSNKRQRVSYFVSSCSSS</sequence>
<dbReference type="InterPro" id="IPR011598">
    <property type="entry name" value="bHLH_dom"/>
</dbReference>
<reference evidence="7" key="1">
    <citation type="journal article" date="2025" name="Foods">
        <title>Unveiling the Microbial Signatures of Arabica Coffee Cherries: Insights into Ripeness Specific Diversity, Functional Traits, and Implications for Quality and Safety.</title>
        <authorList>
            <consortium name="RefSeq"/>
            <person name="Tenea G.N."/>
            <person name="Cifuentes V."/>
            <person name="Reyes P."/>
            <person name="Cevallos-Vallejos M."/>
        </authorList>
    </citation>
    <scope>NUCLEOTIDE SEQUENCE [LARGE SCALE GENOMIC DNA]</scope>
</reference>
<dbReference type="OrthoDB" id="71302at2759"/>
<dbReference type="GeneID" id="113726149"/>
<keyword evidence="2" id="KW-0805">Transcription regulation</keyword>
<dbReference type="AlphaFoldDB" id="A0A6P6VSM6"/>
<dbReference type="GO" id="GO:0003700">
    <property type="term" value="F:DNA-binding transcription factor activity"/>
    <property type="evidence" value="ECO:0007669"/>
    <property type="project" value="InterPro"/>
</dbReference>